<dbReference type="Gene3D" id="2.60.120.10">
    <property type="entry name" value="Jelly Rolls"/>
    <property type="match status" value="1"/>
</dbReference>
<evidence type="ECO:0000256" key="7">
    <source>
        <dbReference type="ARBA" id="ARBA00023002"/>
    </source>
</evidence>
<feature type="binding site" evidence="11">
    <location>
        <position position="135"/>
    </location>
    <ligand>
        <name>Fe(2+)</name>
        <dbReference type="ChEBI" id="CHEBI:29033"/>
        <note>for iron-dependent acireductone dioxygenase activity</note>
    </ligand>
</feature>
<dbReference type="EC" id="1.13.11.53" evidence="11"/>
<evidence type="ECO:0000256" key="9">
    <source>
        <dbReference type="ARBA" id="ARBA00023167"/>
    </source>
</evidence>
<evidence type="ECO:0000256" key="4">
    <source>
        <dbReference type="ARBA" id="ARBA00022605"/>
    </source>
</evidence>
<evidence type="ECO:0000256" key="3">
    <source>
        <dbReference type="ARBA" id="ARBA00022596"/>
    </source>
</evidence>
<evidence type="ECO:0000256" key="5">
    <source>
        <dbReference type="ARBA" id="ARBA00022723"/>
    </source>
</evidence>
<feature type="binding site" evidence="11">
    <location>
        <position position="96"/>
    </location>
    <ligand>
        <name>Fe(2+)</name>
        <dbReference type="ChEBI" id="CHEBI:29033"/>
        <note>for iron-dependent acireductone dioxygenase activity</note>
    </ligand>
</feature>
<keyword evidence="12" id="KW-1185">Reference proteome</keyword>
<keyword evidence="3 11" id="KW-0533">Nickel</keyword>
<gene>
    <name evidence="13" type="primary">LOC101862120</name>
</gene>
<dbReference type="InterPro" id="IPR004313">
    <property type="entry name" value="ARD"/>
</dbReference>
<keyword evidence="4 11" id="KW-0028">Amino-acid biosynthesis</keyword>
<evidence type="ECO:0000256" key="6">
    <source>
        <dbReference type="ARBA" id="ARBA00022964"/>
    </source>
</evidence>
<comment type="pathway">
    <text evidence="11">Amino-acid biosynthesis; L-methionine biosynthesis via salvage pathway; L-methionine from S-methyl-5-thio-alpha-D-ribose 1-phosphate: step 5/6.</text>
</comment>
<reference evidence="13" key="1">
    <citation type="submission" date="2025-08" db="UniProtKB">
        <authorList>
            <consortium name="RefSeq"/>
        </authorList>
    </citation>
    <scope>IDENTIFICATION</scope>
</reference>
<proteinExistence type="inferred from homology"/>
<evidence type="ECO:0000313" key="13">
    <source>
        <dbReference type="RefSeq" id="XP_005101914.1"/>
    </source>
</evidence>
<dbReference type="InterPro" id="IPR014710">
    <property type="entry name" value="RmlC-like_jellyroll"/>
</dbReference>
<organism evidence="12 13">
    <name type="scientific">Aplysia californica</name>
    <name type="common">California sea hare</name>
    <dbReference type="NCBI Taxonomy" id="6500"/>
    <lineage>
        <taxon>Eukaryota</taxon>
        <taxon>Metazoa</taxon>
        <taxon>Spiralia</taxon>
        <taxon>Lophotrochozoa</taxon>
        <taxon>Mollusca</taxon>
        <taxon>Gastropoda</taxon>
        <taxon>Heterobranchia</taxon>
        <taxon>Euthyneura</taxon>
        <taxon>Tectipleura</taxon>
        <taxon>Aplysiida</taxon>
        <taxon>Aplysioidea</taxon>
        <taxon>Aplysiidae</taxon>
        <taxon>Aplysia</taxon>
    </lineage>
</organism>
<dbReference type="RefSeq" id="XP_005101914.1">
    <property type="nucleotide sequence ID" value="XM_005101857.3"/>
</dbReference>
<keyword evidence="5 11" id="KW-0479">Metal-binding</keyword>
<accession>A0ABM0JUN9</accession>
<dbReference type="InterPro" id="IPR027496">
    <property type="entry name" value="ARD_euk"/>
</dbReference>
<sequence length="183" mass="21252">MVQAWYMDTDESLNCREPCKPENTVYVPQEELYEKSGVEYFPIDAATYDTNPDYTAIKKKKGITYEDTIEVSRTTFPNYEEKIKIFFKEHIHADEEIRFIEAGSGYFDVRDCDDKWIRIQVVKDDLIVLPAGIYHRFTPDTADYIKAKRLFAGDPVWTPIDRPGADDHSVRKDYLNRMAAGSS</sequence>
<comment type="catalytic activity">
    <reaction evidence="1 11">
        <text>1,2-dihydroxy-5-(methylsulfanyl)pent-1-en-3-one + O2 = 4-methylsulfanyl-2-oxobutanoate + formate + 2 H(+)</text>
        <dbReference type="Rhea" id="RHEA:24504"/>
        <dbReference type="ChEBI" id="CHEBI:15378"/>
        <dbReference type="ChEBI" id="CHEBI:15379"/>
        <dbReference type="ChEBI" id="CHEBI:15740"/>
        <dbReference type="ChEBI" id="CHEBI:16723"/>
        <dbReference type="ChEBI" id="CHEBI:49252"/>
        <dbReference type="EC" id="1.13.11.54"/>
    </reaction>
</comment>
<keyword evidence="10 11" id="KW-0539">Nucleus</keyword>
<dbReference type="CDD" id="cd02232">
    <property type="entry name" value="cupin_ARD"/>
    <property type="match status" value="1"/>
</dbReference>
<feature type="binding site" evidence="11">
    <location>
        <position position="92"/>
    </location>
    <ligand>
        <name>Fe(2+)</name>
        <dbReference type="ChEBI" id="CHEBI:29033"/>
        <note>for iron-dependent acireductone dioxygenase activity</note>
    </ligand>
</feature>
<feature type="binding site" evidence="11">
    <location>
        <position position="135"/>
    </location>
    <ligand>
        <name>Ni(2+)</name>
        <dbReference type="ChEBI" id="CHEBI:49786"/>
        <note>for nickel-dependent acireductone dioxygenase activity</note>
    </ligand>
</feature>
<name>A0ABM0JUN9_APLCA</name>
<feature type="binding site" evidence="11">
    <location>
        <position position="90"/>
    </location>
    <ligand>
        <name>Ni(2+)</name>
        <dbReference type="ChEBI" id="CHEBI:49786"/>
        <note>for nickel-dependent acireductone dioxygenase activity</note>
    </ligand>
</feature>
<comment type="cofactor">
    <cofactor evidence="11">
        <name>Fe(2+)</name>
        <dbReference type="ChEBI" id="CHEBI:29033"/>
    </cofactor>
    <cofactor evidence="11">
        <name>Ni(2+)</name>
        <dbReference type="ChEBI" id="CHEBI:49786"/>
    </cofactor>
    <text evidence="11">Binds either 1 Fe or Ni cation per monomer. Iron-binding promotes an acireductone dioxygenase reaction producing 2-keto-4-methylthiobutyrate, while nickel-binding promotes an acireductone dioxygenase reaction producing 3-(methylsulfanyl)propanoate.</text>
</comment>
<evidence type="ECO:0000256" key="2">
    <source>
        <dbReference type="ARBA" id="ARBA00022490"/>
    </source>
</evidence>
<evidence type="ECO:0000256" key="11">
    <source>
        <dbReference type="HAMAP-Rule" id="MF_03154"/>
    </source>
</evidence>
<evidence type="ECO:0000313" key="12">
    <source>
        <dbReference type="Proteomes" id="UP000694888"/>
    </source>
</evidence>
<keyword evidence="8 11" id="KW-0408">Iron</keyword>
<evidence type="ECO:0000256" key="1">
    <source>
        <dbReference type="ARBA" id="ARBA00000428"/>
    </source>
</evidence>
<feature type="binding site" evidence="11">
    <location>
        <position position="96"/>
    </location>
    <ligand>
        <name>Ni(2+)</name>
        <dbReference type="ChEBI" id="CHEBI:49786"/>
        <note>for nickel-dependent acireductone dioxygenase activity</note>
    </ligand>
</feature>
<dbReference type="GeneID" id="101862120"/>
<dbReference type="EC" id="1.13.11.54" evidence="11"/>
<feature type="binding site" evidence="11">
    <location>
        <position position="92"/>
    </location>
    <ligand>
        <name>Ni(2+)</name>
        <dbReference type="ChEBI" id="CHEBI:49786"/>
        <note>for nickel-dependent acireductone dioxygenase activity</note>
    </ligand>
</feature>
<keyword evidence="9 11" id="KW-0486">Methionine biosynthesis</keyword>
<dbReference type="Proteomes" id="UP000694888">
    <property type="component" value="Unplaced"/>
</dbReference>
<dbReference type="GO" id="GO:0051213">
    <property type="term" value="F:dioxygenase activity"/>
    <property type="evidence" value="ECO:0007669"/>
    <property type="project" value="UniProtKB-KW"/>
</dbReference>
<comment type="catalytic activity">
    <reaction evidence="11">
        <text>1,2-dihydroxy-5-(methylsulfanyl)pent-1-en-3-one + O2 = 3-(methylsulfanyl)propanoate + CO + formate + 2 H(+)</text>
        <dbReference type="Rhea" id="RHEA:14161"/>
        <dbReference type="ChEBI" id="CHEBI:15378"/>
        <dbReference type="ChEBI" id="CHEBI:15379"/>
        <dbReference type="ChEBI" id="CHEBI:15740"/>
        <dbReference type="ChEBI" id="CHEBI:17245"/>
        <dbReference type="ChEBI" id="CHEBI:49016"/>
        <dbReference type="ChEBI" id="CHEBI:49252"/>
        <dbReference type="EC" id="1.13.11.53"/>
    </reaction>
</comment>
<dbReference type="PANTHER" id="PTHR23418">
    <property type="entry name" value="ACIREDUCTONE DIOXYGENASE"/>
    <property type="match status" value="1"/>
</dbReference>
<keyword evidence="2 11" id="KW-0963">Cytoplasm</keyword>
<feature type="binding site" evidence="11">
    <location>
        <position position="90"/>
    </location>
    <ligand>
        <name>Fe(2+)</name>
        <dbReference type="ChEBI" id="CHEBI:29033"/>
        <note>for iron-dependent acireductone dioxygenase activity</note>
    </ligand>
</feature>
<dbReference type="InterPro" id="IPR011051">
    <property type="entry name" value="RmlC_Cupin_sf"/>
</dbReference>
<dbReference type="HAMAP" id="MF_03154">
    <property type="entry name" value="Salvage_MtnD_euk"/>
    <property type="match status" value="1"/>
</dbReference>
<dbReference type="SUPFAM" id="SSF51182">
    <property type="entry name" value="RmlC-like cupins"/>
    <property type="match status" value="1"/>
</dbReference>
<keyword evidence="7 11" id="KW-0560">Oxidoreductase</keyword>
<evidence type="ECO:0000256" key="8">
    <source>
        <dbReference type="ARBA" id="ARBA00023004"/>
    </source>
</evidence>
<comment type="similarity">
    <text evidence="11">Belongs to the acireductone dioxygenase (ARD) family.</text>
</comment>
<dbReference type="PANTHER" id="PTHR23418:SF0">
    <property type="entry name" value="ACIREDUCTONE DIOXYGENASE"/>
    <property type="match status" value="1"/>
</dbReference>
<protein>
    <recommendedName>
        <fullName evidence="11">Acireductone dioxygenase</fullName>
    </recommendedName>
    <alternativeName>
        <fullName evidence="11">Acireductone dioxygenase (Fe(2+)-requiring)</fullName>
        <shortName evidence="11">ARD'</shortName>
        <shortName evidence="11">Fe-ARD</shortName>
        <ecNumber evidence="11">1.13.11.54</ecNumber>
    </alternativeName>
    <alternativeName>
        <fullName evidence="11">Acireductone dioxygenase (Ni(2+)-requiring)</fullName>
        <shortName evidence="11">ARD</shortName>
        <shortName evidence="11">Ni-ARD</shortName>
        <ecNumber evidence="11">1.13.11.53</ecNumber>
    </alternativeName>
</protein>
<keyword evidence="6 11" id="KW-0223">Dioxygenase</keyword>
<evidence type="ECO:0000256" key="10">
    <source>
        <dbReference type="ARBA" id="ARBA00023242"/>
    </source>
</evidence>
<comment type="subcellular location">
    <subcellularLocation>
        <location evidence="11">Cytoplasm</location>
    </subcellularLocation>
    <subcellularLocation>
        <location evidence="11">Nucleus</location>
    </subcellularLocation>
</comment>
<comment type="function">
    <text evidence="11">Catalyzes 2 different reactions between oxygen and the acireductone 1,2-dihydroxy-3-keto-5-methylthiopentene (DHK-MTPene) depending upon the metal bound in the active site. Fe-containing acireductone dioxygenase (Fe-ARD) produces formate and 2-keto-4-methylthiobutyrate (KMTB), the alpha-ketoacid precursor of methionine in the methionine recycle pathway. Ni-containing acireductone dioxygenase (Ni-ARD) produces methylthiopropionate, carbon monoxide and formate, and does not lie on the methionine recycle pathway.</text>
</comment>
<dbReference type="Pfam" id="PF03079">
    <property type="entry name" value="ARD"/>
    <property type="match status" value="1"/>
</dbReference>